<evidence type="ECO:0000256" key="1">
    <source>
        <dbReference type="ARBA" id="ARBA00022603"/>
    </source>
</evidence>
<evidence type="ECO:0000256" key="3">
    <source>
        <dbReference type="ARBA" id="ARBA00022691"/>
    </source>
</evidence>
<dbReference type="InterPro" id="IPR041698">
    <property type="entry name" value="Methyltransf_25"/>
</dbReference>
<gene>
    <name evidence="5" type="ORF">GCM10010994_45610</name>
</gene>
<keyword evidence="1" id="KW-0489">Methyltransferase</keyword>
<keyword evidence="6" id="KW-1185">Reference proteome</keyword>
<dbReference type="Pfam" id="PF13649">
    <property type="entry name" value="Methyltransf_25"/>
    <property type="match status" value="1"/>
</dbReference>
<protein>
    <recommendedName>
        <fullName evidence="4">Methyltransferase domain-containing protein</fullName>
    </recommendedName>
</protein>
<reference evidence="5" key="1">
    <citation type="journal article" date="2014" name="Int. J. Syst. Evol. Microbiol.">
        <title>Complete genome sequence of Corynebacterium casei LMG S-19264T (=DSM 44701T), isolated from a smear-ripened cheese.</title>
        <authorList>
            <consortium name="US DOE Joint Genome Institute (JGI-PGF)"/>
            <person name="Walter F."/>
            <person name="Albersmeier A."/>
            <person name="Kalinowski J."/>
            <person name="Ruckert C."/>
        </authorList>
    </citation>
    <scope>NUCLEOTIDE SEQUENCE</scope>
    <source>
        <strain evidence="5">CGMCC 1.12919</strain>
    </source>
</reference>
<accession>A0A916UQA5</accession>
<keyword evidence="2" id="KW-0808">Transferase</keyword>
<dbReference type="AlphaFoldDB" id="A0A916UQA5"/>
<name>A0A916UQA5_9HYPH</name>
<dbReference type="Gene3D" id="3.40.50.150">
    <property type="entry name" value="Vaccinia Virus protein VP39"/>
    <property type="match status" value="1"/>
</dbReference>
<evidence type="ECO:0000313" key="6">
    <source>
        <dbReference type="Proteomes" id="UP000637002"/>
    </source>
</evidence>
<dbReference type="CDD" id="cd02440">
    <property type="entry name" value="AdoMet_MTases"/>
    <property type="match status" value="1"/>
</dbReference>
<organism evidence="5 6">
    <name type="scientific">Chelatococcus reniformis</name>
    <dbReference type="NCBI Taxonomy" id="1494448"/>
    <lineage>
        <taxon>Bacteria</taxon>
        <taxon>Pseudomonadati</taxon>
        <taxon>Pseudomonadota</taxon>
        <taxon>Alphaproteobacteria</taxon>
        <taxon>Hyphomicrobiales</taxon>
        <taxon>Chelatococcaceae</taxon>
        <taxon>Chelatococcus</taxon>
    </lineage>
</organism>
<dbReference type="InterPro" id="IPR029063">
    <property type="entry name" value="SAM-dependent_MTases_sf"/>
</dbReference>
<dbReference type="EMBL" id="BMGG01000008">
    <property type="protein sequence ID" value="GGC82571.1"/>
    <property type="molecule type" value="Genomic_DNA"/>
</dbReference>
<dbReference type="PANTHER" id="PTHR43464">
    <property type="entry name" value="METHYLTRANSFERASE"/>
    <property type="match status" value="1"/>
</dbReference>
<reference evidence="5" key="2">
    <citation type="submission" date="2020-09" db="EMBL/GenBank/DDBJ databases">
        <authorList>
            <person name="Sun Q."/>
            <person name="Zhou Y."/>
        </authorList>
    </citation>
    <scope>NUCLEOTIDE SEQUENCE</scope>
    <source>
        <strain evidence="5">CGMCC 1.12919</strain>
    </source>
</reference>
<dbReference type="GO" id="GO:0032259">
    <property type="term" value="P:methylation"/>
    <property type="evidence" value="ECO:0007669"/>
    <property type="project" value="UniProtKB-KW"/>
</dbReference>
<proteinExistence type="predicted"/>
<dbReference type="Proteomes" id="UP000637002">
    <property type="component" value="Unassembled WGS sequence"/>
</dbReference>
<evidence type="ECO:0000259" key="4">
    <source>
        <dbReference type="Pfam" id="PF13649"/>
    </source>
</evidence>
<evidence type="ECO:0000256" key="2">
    <source>
        <dbReference type="ARBA" id="ARBA00022679"/>
    </source>
</evidence>
<keyword evidence="3" id="KW-0949">S-adenosyl-L-methionine</keyword>
<dbReference type="GO" id="GO:0008168">
    <property type="term" value="F:methyltransferase activity"/>
    <property type="evidence" value="ECO:0007669"/>
    <property type="project" value="UniProtKB-KW"/>
</dbReference>
<dbReference type="SUPFAM" id="SSF53335">
    <property type="entry name" value="S-adenosyl-L-methionine-dependent methyltransferases"/>
    <property type="match status" value="1"/>
</dbReference>
<dbReference type="PANTHER" id="PTHR43464:SF19">
    <property type="entry name" value="UBIQUINONE BIOSYNTHESIS O-METHYLTRANSFERASE, MITOCHONDRIAL"/>
    <property type="match status" value="1"/>
</dbReference>
<feature type="domain" description="Methyltransferase" evidence="4">
    <location>
        <begin position="53"/>
        <end position="145"/>
    </location>
</feature>
<sequence>MHAGGARMRWIDYWNSDSPIYVSERHKTLHYQGIARDTAALLAELGAGATARVLDYGCGEALSAERVARSIGELVLCDGAPAVRDRLAARFSGAARIAVRSPAEVAAEPPGRYDVILVNSMIQYLTRVELDGLLAQWLRGLAPGGTLALADVIPPDVSAATDALALMRFGGQGGFLAAAVAGLVRTTFSDYRKLRGTLGLSRYSEAEMTAALEAGGFEARRRRPNLGHNQARMTFLARPTDAPHG</sequence>
<evidence type="ECO:0000313" key="5">
    <source>
        <dbReference type="EMBL" id="GGC82571.1"/>
    </source>
</evidence>
<comment type="caution">
    <text evidence="5">The sequence shown here is derived from an EMBL/GenBank/DDBJ whole genome shotgun (WGS) entry which is preliminary data.</text>
</comment>